<reference evidence="8" key="2">
    <citation type="submission" date="2008-07" db="EMBL/GenBank/DDBJ databases">
        <authorList>
            <person name="Genoscope - CEA"/>
        </authorList>
    </citation>
    <scope>NUCLEOTIDE SEQUENCE</scope>
    <source>
        <strain evidence="8">S mat+</strain>
    </source>
</reference>
<dbReference type="GO" id="GO:0006412">
    <property type="term" value="P:translation"/>
    <property type="evidence" value="ECO:0007669"/>
    <property type="project" value="InterPro"/>
</dbReference>
<evidence type="ECO:0000256" key="7">
    <source>
        <dbReference type="ARBA" id="ARBA00039935"/>
    </source>
</evidence>
<dbReference type="GO" id="GO:0003735">
    <property type="term" value="F:structural constituent of ribosome"/>
    <property type="evidence" value="ECO:0007669"/>
    <property type="project" value="InterPro"/>
</dbReference>
<comment type="subcellular location">
    <subcellularLocation>
        <location evidence="1">Mitochondrion</location>
    </subcellularLocation>
</comment>
<dbReference type="Pfam" id="PF01783">
    <property type="entry name" value="Ribosomal_L32p"/>
    <property type="match status" value="1"/>
</dbReference>
<dbReference type="AlphaFoldDB" id="B2B0K3"/>
<organism evidence="8">
    <name type="scientific">Podospora anserina (strain S / ATCC MYA-4624 / DSM 980 / FGSC 10383)</name>
    <name type="common">Pleurage anserina</name>
    <dbReference type="NCBI Taxonomy" id="515849"/>
    <lineage>
        <taxon>Eukaryota</taxon>
        <taxon>Fungi</taxon>
        <taxon>Dikarya</taxon>
        <taxon>Ascomycota</taxon>
        <taxon>Pezizomycotina</taxon>
        <taxon>Sordariomycetes</taxon>
        <taxon>Sordariomycetidae</taxon>
        <taxon>Sordariales</taxon>
        <taxon>Podosporaceae</taxon>
        <taxon>Podospora</taxon>
        <taxon>Podospora anserina</taxon>
    </lineage>
</organism>
<dbReference type="OrthoDB" id="2014905at2759"/>
<dbReference type="NCBIfam" id="TIGR01031">
    <property type="entry name" value="rpmF_bact"/>
    <property type="match status" value="1"/>
</dbReference>
<dbReference type="InterPro" id="IPR002677">
    <property type="entry name" value="Ribosomal_bL32"/>
</dbReference>
<evidence type="ECO:0000256" key="5">
    <source>
        <dbReference type="ARBA" id="ARBA00023128"/>
    </source>
</evidence>
<dbReference type="GeneID" id="6193759"/>
<evidence type="ECO:0000256" key="4">
    <source>
        <dbReference type="ARBA" id="ARBA00022980"/>
    </source>
</evidence>
<dbReference type="RefSeq" id="XP_001909374.1">
    <property type="nucleotide sequence ID" value="XM_001909339.1"/>
</dbReference>
<sequence length="179" mass="19621">EGKEGIGRFQTSYFGGTIEFEIQEYHQAKMAMAAPAMRMASSASFLPRLLPPTVFSASRAQVLVRQLSLPLFPNLNIAIPVGISLGLPSLPEVLEGIWEGILKAVPKKKTSHMKKRHRQMAGKAIKDVTALCVCPACGGMKRMHYVCPTCASRLKGFLHQEAKAKEEAQAEEEVKAKTK</sequence>
<keyword evidence="6" id="KW-0687">Ribonucleoprotein</keyword>
<comment type="similarity">
    <text evidence="2">Belongs to the bacterial ribosomal protein bL32 family.</text>
</comment>
<feature type="non-terminal residue" evidence="8">
    <location>
        <position position="1"/>
    </location>
</feature>
<keyword evidence="3" id="KW-0809">Transit peptide</keyword>
<name>B2B0K3_PODAN</name>
<dbReference type="PANTHER" id="PTHR21026:SF2">
    <property type="entry name" value="LARGE RIBOSOMAL SUBUNIT PROTEIN BL32M"/>
    <property type="match status" value="1"/>
</dbReference>
<dbReference type="EMBL" id="CU638743">
    <property type="protein sequence ID" value="CAP70506.1"/>
    <property type="molecule type" value="Genomic_DNA"/>
</dbReference>
<keyword evidence="4" id="KW-0689">Ribosomal protein</keyword>
<protein>
    <recommendedName>
        <fullName evidence="7">Large ribosomal subunit protein bL32m</fullName>
    </recommendedName>
</protein>
<dbReference type="InterPro" id="IPR051991">
    <property type="entry name" value="Mitoribosomal_protein_bL32"/>
</dbReference>
<accession>B2B0K3</accession>
<dbReference type="KEGG" id="pan:PODANSg6409"/>
<evidence type="ECO:0000256" key="2">
    <source>
        <dbReference type="ARBA" id="ARBA00008560"/>
    </source>
</evidence>
<reference evidence="8" key="1">
    <citation type="journal article" date="2008" name="Genome Biol.">
        <title>The genome sequence of the model ascomycete fungus Podospora anserina.</title>
        <authorList>
            <person name="Espagne E."/>
            <person name="Lespinet O."/>
            <person name="Malagnac F."/>
            <person name="Da Silva C."/>
            <person name="Jaillon O."/>
            <person name="Porcel B.M."/>
            <person name="Couloux A."/>
            <person name="Aury J.-M."/>
            <person name="Segurens B."/>
            <person name="Poulain J."/>
            <person name="Anthouard V."/>
            <person name="Grossetete S."/>
            <person name="Khalili H."/>
            <person name="Coppin E."/>
            <person name="Dequard-Chablat M."/>
            <person name="Picard M."/>
            <person name="Contamine V."/>
            <person name="Arnaise S."/>
            <person name="Bourdais A."/>
            <person name="Berteaux-Lecellier V."/>
            <person name="Gautheret D."/>
            <person name="de Vries R.P."/>
            <person name="Battaglia E."/>
            <person name="Coutinho P.M."/>
            <person name="Danchin E.G.J."/>
            <person name="Henrissat B."/>
            <person name="El Khoury R."/>
            <person name="Sainsard-Chanet A."/>
            <person name="Boivin A."/>
            <person name="Pinan-Lucarre B."/>
            <person name="Sellem C.H."/>
            <person name="Debuchy R."/>
            <person name="Wincker P."/>
            <person name="Weissenbach J."/>
            <person name="Silar P."/>
        </authorList>
    </citation>
    <scope>NUCLEOTIDE SEQUENCE [LARGE SCALE GENOMIC DNA]</scope>
    <source>
        <strain evidence="8">S mat+</strain>
    </source>
</reference>
<dbReference type="HOGENOM" id="CLU_129084_0_2_1"/>
<dbReference type="PANTHER" id="PTHR21026">
    <property type="entry name" value="39S RIBOSOMAL PROTEIN L32, MITOCHONDRIAL"/>
    <property type="match status" value="1"/>
</dbReference>
<keyword evidence="5" id="KW-0496">Mitochondrion</keyword>
<gene>
    <name evidence="8" type="ORF">PODANS_3_5750</name>
</gene>
<evidence type="ECO:0000256" key="1">
    <source>
        <dbReference type="ARBA" id="ARBA00004173"/>
    </source>
</evidence>
<evidence type="ECO:0000256" key="3">
    <source>
        <dbReference type="ARBA" id="ARBA00022946"/>
    </source>
</evidence>
<dbReference type="GO" id="GO:0005762">
    <property type="term" value="C:mitochondrial large ribosomal subunit"/>
    <property type="evidence" value="ECO:0007669"/>
    <property type="project" value="TreeGrafter"/>
</dbReference>
<evidence type="ECO:0000313" key="8">
    <source>
        <dbReference type="EMBL" id="CAP70506.1"/>
    </source>
</evidence>
<dbReference type="InterPro" id="IPR011332">
    <property type="entry name" value="Ribosomal_zn-bd"/>
</dbReference>
<dbReference type="VEuPathDB" id="FungiDB:PODANS_3_5750"/>
<proteinExistence type="inferred from homology"/>
<evidence type="ECO:0000256" key="6">
    <source>
        <dbReference type="ARBA" id="ARBA00023274"/>
    </source>
</evidence>
<dbReference type="SUPFAM" id="SSF57829">
    <property type="entry name" value="Zn-binding ribosomal proteins"/>
    <property type="match status" value="1"/>
</dbReference>